<dbReference type="InterPro" id="IPR029052">
    <property type="entry name" value="Metallo-depent_PP-like"/>
</dbReference>
<dbReference type="PANTHER" id="PTHR33987">
    <property type="entry name" value="CALCINEURIN-LIKE METALLO-PHOSPHOESTERASE SUPERFAMILY PROTEIN"/>
    <property type="match status" value="1"/>
</dbReference>
<dbReference type="CDD" id="cd07389">
    <property type="entry name" value="MPP_PhoD"/>
    <property type="match status" value="1"/>
</dbReference>
<dbReference type="Gene3D" id="3.60.21.70">
    <property type="entry name" value="PhoD-like phosphatase"/>
    <property type="match status" value="1"/>
</dbReference>
<evidence type="ECO:0000313" key="2">
    <source>
        <dbReference type="EMBL" id="RZO27807.1"/>
    </source>
</evidence>
<evidence type="ECO:0000259" key="1">
    <source>
        <dbReference type="Pfam" id="PF09423"/>
    </source>
</evidence>
<reference evidence="2 3" key="1">
    <citation type="submission" date="2019-02" db="EMBL/GenBank/DDBJ databases">
        <title>Prokaryotic population dynamics and viral predation in marine succession experiment using metagenomics: the confinement effect.</title>
        <authorList>
            <person name="Haro-Moreno J.M."/>
            <person name="Rodriguez-Valera F."/>
            <person name="Lopez-Perez M."/>
        </authorList>
    </citation>
    <scope>NUCLEOTIDE SEQUENCE [LARGE SCALE GENOMIC DNA]</scope>
    <source>
        <strain evidence="2">MED-G164</strain>
    </source>
</reference>
<dbReference type="PANTHER" id="PTHR33987:SF1">
    <property type="entry name" value="CALCINEURIN-LIKE METALLO-PHOSPHOESTERASE SUPERFAMILY PROTEIN"/>
    <property type="match status" value="1"/>
</dbReference>
<organism evidence="2 3">
    <name type="scientific">SAR86 cluster bacterium</name>
    <dbReference type="NCBI Taxonomy" id="2030880"/>
    <lineage>
        <taxon>Bacteria</taxon>
        <taxon>Pseudomonadati</taxon>
        <taxon>Pseudomonadota</taxon>
        <taxon>Gammaproteobacteria</taxon>
        <taxon>SAR86 cluster</taxon>
    </lineage>
</organism>
<dbReference type="InterPro" id="IPR018946">
    <property type="entry name" value="PhoD-like_MPP"/>
</dbReference>
<dbReference type="Pfam" id="PF09423">
    <property type="entry name" value="PhoD"/>
    <property type="match status" value="1"/>
</dbReference>
<comment type="caution">
    <text evidence="2">The sequence shown here is derived from an EMBL/GenBank/DDBJ whole genome shotgun (WGS) entry which is preliminary data.</text>
</comment>
<dbReference type="SUPFAM" id="SSF56300">
    <property type="entry name" value="Metallo-dependent phosphatases"/>
    <property type="match status" value="1"/>
</dbReference>
<sequence>MFIIKNFILVVLIFISSFAFTKEYIIGFGSCIDEKFPQPIWSSIQSKDVDAFMFLGDNVYGDDPSGDLKKLKQSYIIQASKFPEWLKEKKVISIWDDHDYGINDGGADFKNKREAQRLFLDFWDIPKDDIRHSRDGLYFNEILDIEGFKINLIVLDTRFFRSKLTSDRFPYTSTDNRDTTVLGDVQWKWFEEVIEMESDLILVLSSIQVLATEHVFERWNLFPHERSKIIKILNSVDTKSLIISGDRHKGGLYKKESLVELTSSSLNKPVKAARISNILRYVPEFIVNFIPKSTRELLVENDKLLRSEIYNFENFGLIKINTESEEVEISLNDINGNNIFADKI</sequence>
<gene>
    <name evidence="2" type="ORF">EVA97_03650</name>
</gene>
<dbReference type="AlphaFoldDB" id="A0A520N2U4"/>
<feature type="domain" description="PhoD-like phosphatase metallophosphatase" evidence="1">
    <location>
        <begin position="147"/>
        <end position="329"/>
    </location>
</feature>
<dbReference type="Proteomes" id="UP000315283">
    <property type="component" value="Unassembled WGS sequence"/>
</dbReference>
<name>A0A520N2U4_9GAMM</name>
<proteinExistence type="predicted"/>
<protein>
    <submittedName>
        <fullName evidence="2">Alkaline phosphatase family protein</fullName>
    </submittedName>
</protein>
<dbReference type="EMBL" id="SHBJ01000027">
    <property type="protein sequence ID" value="RZO27807.1"/>
    <property type="molecule type" value="Genomic_DNA"/>
</dbReference>
<evidence type="ECO:0000313" key="3">
    <source>
        <dbReference type="Proteomes" id="UP000315283"/>
    </source>
</evidence>
<accession>A0A520N2U4</accession>
<dbReference type="InterPro" id="IPR038607">
    <property type="entry name" value="PhoD-like_sf"/>
</dbReference>